<evidence type="ECO:0000313" key="1">
    <source>
        <dbReference type="EMBL" id="VFQ74389.1"/>
    </source>
</evidence>
<evidence type="ECO:0000313" key="2">
    <source>
        <dbReference type="Proteomes" id="UP000595140"/>
    </source>
</evidence>
<accession>A0A484LE98</accession>
<name>A0A484LE98_9ASTE</name>
<reference evidence="1 2" key="1">
    <citation type="submission" date="2018-04" db="EMBL/GenBank/DDBJ databases">
        <authorList>
            <person name="Vogel A."/>
        </authorList>
    </citation>
    <scope>NUCLEOTIDE SEQUENCE [LARGE SCALE GENOMIC DNA]</scope>
</reference>
<evidence type="ECO:0008006" key="3">
    <source>
        <dbReference type="Google" id="ProtNLM"/>
    </source>
</evidence>
<proteinExistence type="predicted"/>
<dbReference type="Proteomes" id="UP000595140">
    <property type="component" value="Unassembled WGS sequence"/>
</dbReference>
<sequence>MNSFWWSAKGSNASSIKWMSWKRLSIPKKFGGMGFKEIRNFNVAMLGKKGWRFLTKHVALVSRVFKARYFPKSSFLEASLRGTPSYCWRSIFKAQPLIKQGIRRRVGNGRDTLVWGSPWLID</sequence>
<protein>
    <recommendedName>
        <fullName evidence="3">Reverse transcriptase zinc-binding domain-containing protein</fullName>
    </recommendedName>
</protein>
<dbReference type="AlphaFoldDB" id="A0A484LE98"/>
<organism evidence="1 2">
    <name type="scientific">Cuscuta campestris</name>
    <dbReference type="NCBI Taxonomy" id="132261"/>
    <lineage>
        <taxon>Eukaryota</taxon>
        <taxon>Viridiplantae</taxon>
        <taxon>Streptophyta</taxon>
        <taxon>Embryophyta</taxon>
        <taxon>Tracheophyta</taxon>
        <taxon>Spermatophyta</taxon>
        <taxon>Magnoliopsida</taxon>
        <taxon>eudicotyledons</taxon>
        <taxon>Gunneridae</taxon>
        <taxon>Pentapetalae</taxon>
        <taxon>asterids</taxon>
        <taxon>lamiids</taxon>
        <taxon>Solanales</taxon>
        <taxon>Convolvulaceae</taxon>
        <taxon>Cuscuteae</taxon>
        <taxon>Cuscuta</taxon>
        <taxon>Cuscuta subgen. Grammica</taxon>
        <taxon>Cuscuta sect. Cleistogrammica</taxon>
    </lineage>
</organism>
<dbReference type="OrthoDB" id="1742963at2759"/>
<gene>
    <name evidence="1" type="ORF">CCAM_LOCUS16165</name>
</gene>
<dbReference type="EMBL" id="OOIL02001339">
    <property type="protein sequence ID" value="VFQ74389.1"/>
    <property type="molecule type" value="Genomic_DNA"/>
</dbReference>
<keyword evidence="2" id="KW-1185">Reference proteome</keyword>